<dbReference type="InterPro" id="IPR025398">
    <property type="entry name" value="DUF4371"/>
</dbReference>
<organism evidence="2 3">
    <name type="scientific">Acropora cervicornis</name>
    <name type="common">Staghorn coral</name>
    <dbReference type="NCBI Taxonomy" id="6130"/>
    <lineage>
        <taxon>Eukaryota</taxon>
        <taxon>Metazoa</taxon>
        <taxon>Cnidaria</taxon>
        <taxon>Anthozoa</taxon>
        <taxon>Hexacorallia</taxon>
        <taxon>Scleractinia</taxon>
        <taxon>Astrocoeniina</taxon>
        <taxon>Acroporidae</taxon>
        <taxon>Acropora</taxon>
    </lineage>
</organism>
<dbReference type="Pfam" id="PF14291">
    <property type="entry name" value="DUF4371"/>
    <property type="match status" value="1"/>
</dbReference>
<dbReference type="AlphaFoldDB" id="A0AAD9UTP2"/>
<keyword evidence="3" id="KW-1185">Reference proteome</keyword>
<protein>
    <submittedName>
        <fullName evidence="2">Zinc finger MYM-type protein 1</fullName>
    </submittedName>
</protein>
<accession>A0AAD9UTP2</accession>
<reference evidence="2" key="1">
    <citation type="journal article" date="2023" name="G3 (Bethesda)">
        <title>Whole genome assembly and annotation of the endangered Caribbean coral Acropora cervicornis.</title>
        <authorList>
            <person name="Selwyn J.D."/>
            <person name="Vollmer S.V."/>
        </authorList>
    </citation>
    <scope>NUCLEOTIDE SEQUENCE</scope>
    <source>
        <strain evidence="2">K2</strain>
    </source>
</reference>
<evidence type="ECO:0000259" key="1">
    <source>
        <dbReference type="Pfam" id="PF14291"/>
    </source>
</evidence>
<sequence>MKSKLISVMADESSDVSMTEQLAVCIRYLNASSDDEVSVNEVFLGFVELPTTDASTITDSLLGNLSKWGLDTERQRGMGFDGASNMSGTQSGVQARITQRYPKAIYVTHSFSHCLNLVIVASCNKVQEIKNFMTTFQELSFLFSYSPKRKEILKQNFSTSSDAEDLLADCPKEEHEERLFKSALNRESLPTPSDTRWRSRVDSISSFLANYSKIYDAVA</sequence>
<comment type="caution">
    <text evidence="2">The sequence shown here is derived from an EMBL/GenBank/DDBJ whole genome shotgun (WGS) entry which is preliminary data.</text>
</comment>
<evidence type="ECO:0000313" key="2">
    <source>
        <dbReference type="EMBL" id="KAK2549571.1"/>
    </source>
</evidence>
<dbReference type="PANTHER" id="PTHR45749">
    <property type="match status" value="1"/>
</dbReference>
<dbReference type="PANTHER" id="PTHR45749:SF21">
    <property type="entry name" value="DUF4371 DOMAIN-CONTAINING PROTEIN"/>
    <property type="match status" value="1"/>
</dbReference>
<evidence type="ECO:0000313" key="3">
    <source>
        <dbReference type="Proteomes" id="UP001249851"/>
    </source>
</evidence>
<feature type="domain" description="DUF4371" evidence="1">
    <location>
        <begin position="3"/>
        <end position="90"/>
    </location>
</feature>
<dbReference type="InterPro" id="IPR012337">
    <property type="entry name" value="RNaseH-like_sf"/>
</dbReference>
<gene>
    <name evidence="2" type="ORF">P5673_029959</name>
</gene>
<proteinExistence type="predicted"/>
<dbReference type="SUPFAM" id="SSF53098">
    <property type="entry name" value="Ribonuclease H-like"/>
    <property type="match status" value="1"/>
</dbReference>
<name>A0AAD9UTP2_ACRCE</name>
<dbReference type="Proteomes" id="UP001249851">
    <property type="component" value="Unassembled WGS sequence"/>
</dbReference>
<reference evidence="2" key="2">
    <citation type="journal article" date="2023" name="Science">
        <title>Genomic signatures of disease resistance in endangered staghorn corals.</title>
        <authorList>
            <person name="Vollmer S.V."/>
            <person name="Selwyn J.D."/>
            <person name="Despard B.A."/>
            <person name="Roesel C.L."/>
        </authorList>
    </citation>
    <scope>NUCLEOTIDE SEQUENCE</scope>
    <source>
        <strain evidence="2">K2</strain>
    </source>
</reference>
<dbReference type="EMBL" id="JARQWQ010000124">
    <property type="protein sequence ID" value="KAK2549571.1"/>
    <property type="molecule type" value="Genomic_DNA"/>
</dbReference>